<dbReference type="RefSeq" id="WP_332354123.1">
    <property type="nucleotide sequence ID" value="NZ_JAZKTZ010000003.1"/>
</dbReference>
<evidence type="ECO:0000256" key="4">
    <source>
        <dbReference type="ARBA" id="ARBA00023136"/>
    </source>
</evidence>
<gene>
    <name evidence="8" type="ORF">DVS81_14260</name>
</gene>
<evidence type="ECO:0000256" key="5">
    <source>
        <dbReference type="ARBA" id="ARBA00023139"/>
    </source>
</evidence>
<comment type="caution">
    <text evidence="8">The sequence shown here is derived from an EMBL/GenBank/DDBJ whole genome shotgun (WGS) entry which is preliminary data.</text>
</comment>
<comment type="similarity">
    <text evidence="1">Belongs to the EcnA/EcnB lipoprotein family.</text>
</comment>
<evidence type="ECO:0000256" key="7">
    <source>
        <dbReference type="SAM" id="SignalP"/>
    </source>
</evidence>
<feature type="chain" id="PRO_5044389289" evidence="7">
    <location>
        <begin position="24"/>
        <end position="46"/>
    </location>
</feature>
<evidence type="ECO:0000256" key="6">
    <source>
        <dbReference type="ARBA" id="ARBA00023288"/>
    </source>
</evidence>
<keyword evidence="3 7" id="KW-0732">Signal</keyword>
<dbReference type="Proteomes" id="UP000253831">
    <property type="component" value="Unassembled WGS sequence"/>
</dbReference>
<dbReference type="GO" id="GO:0009636">
    <property type="term" value="P:response to toxic substance"/>
    <property type="evidence" value="ECO:0007669"/>
    <property type="project" value="InterPro"/>
</dbReference>
<dbReference type="PROSITE" id="PS51257">
    <property type="entry name" value="PROKAR_LIPOPROTEIN"/>
    <property type="match status" value="1"/>
</dbReference>
<keyword evidence="2" id="KW-1003">Cell membrane</keyword>
<evidence type="ECO:0000256" key="1">
    <source>
        <dbReference type="ARBA" id="ARBA00010296"/>
    </source>
</evidence>
<evidence type="ECO:0000256" key="2">
    <source>
        <dbReference type="ARBA" id="ARBA00022475"/>
    </source>
</evidence>
<keyword evidence="4" id="KW-0472">Membrane</keyword>
<evidence type="ECO:0000256" key="3">
    <source>
        <dbReference type="ARBA" id="ARBA00022729"/>
    </source>
</evidence>
<organism evidence="8 9">
    <name type="scientific">Candidatus Accumulibacter meliphilus</name>
    <dbReference type="NCBI Taxonomy" id="2211374"/>
    <lineage>
        <taxon>Bacteria</taxon>
        <taxon>Pseudomonadati</taxon>
        <taxon>Pseudomonadota</taxon>
        <taxon>Betaproteobacteria</taxon>
        <taxon>Candidatus Accumulibacter</taxon>
    </lineage>
</organism>
<keyword evidence="6" id="KW-0449">Lipoprotein</keyword>
<evidence type="ECO:0000313" key="9">
    <source>
        <dbReference type="Proteomes" id="UP000253831"/>
    </source>
</evidence>
<evidence type="ECO:0000313" key="8">
    <source>
        <dbReference type="EMBL" id="RDE49901.1"/>
    </source>
</evidence>
<dbReference type="AlphaFoldDB" id="A0A369XIF7"/>
<sequence length="46" mass="4802">MKASIAMLLAAMFMIAGCNTVKGAGQDIEAGGEKVQKSAEDVQKKM</sequence>
<keyword evidence="5" id="KW-0564">Palmitate</keyword>
<dbReference type="GO" id="GO:0016020">
    <property type="term" value="C:membrane"/>
    <property type="evidence" value="ECO:0007669"/>
    <property type="project" value="InterPro"/>
</dbReference>
<protein>
    <submittedName>
        <fullName evidence="8">Entericidin, EcnA/B family</fullName>
    </submittedName>
</protein>
<dbReference type="Pfam" id="PF08085">
    <property type="entry name" value="Entericidin"/>
    <property type="match status" value="1"/>
</dbReference>
<dbReference type="EMBL" id="QPGA01000030">
    <property type="protein sequence ID" value="RDE49901.1"/>
    <property type="molecule type" value="Genomic_DNA"/>
</dbReference>
<name>A0A369XIF7_9PROT</name>
<proteinExistence type="inferred from homology"/>
<feature type="signal peptide" evidence="7">
    <location>
        <begin position="1"/>
        <end position="23"/>
    </location>
</feature>
<dbReference type="InterPro" id="IPR012556">
    <property type="entry name" value="Entericidin"/>
</dbReference>
<reference evidence="8 9" key="1">
    <citation type="submission" date="2018-05" db="EMBL/GenBank/DDBJ databases">
        <title>Integrated omic analyses show evidence that a Ca. Accumulibacter phosphatis strain performs denitrification under micro-aerobic conditions.</title>
        <authorList>
            <person name="Camejo P.Y."/>
            <person name="Katherine M.D."/>
            <person name="Daniel N.R."/>
        </authorList>
    </citation>
    <scope>NUCLEOTIDE SEQUENCE [LARGE SCALE GENOMIC DNA]</scope>
    <source>
        <strain evidence="8">UW-LDO-IC</strain>
    </source>
</reference>
<accession>A0A369XIF7</accession>